<name>A0A0K2UI80_LEPSM</name>
<sequence>MEKDSHNGGDIDYKKLWEESQLDNSRLRDELSKSEDTRGRLEGALHSASKPQMSETEKREKRALEKKLSEMEEELKQIEHLKNEIQRLRDENGALIRVISKLSK</sequence>
<dbReference type="OrthoDB" id="19014at2759"/>
<evidence type="ECO:0000256" key="1">
    <source>
        <dbReference type="ARBA" id="ARBA00022473"/>
    </source>
</evidence>
<dbReference type="GO" id="GO:0005737">
    <property type="term" value="C:cytoplasm"/>
    <property type="evidence" value="ECO:0007669"/>
    <property type="project" value="TreeGrafter"/>
</dbReference>
<keyword evidence="1" id="KW-0217">Developmental protein</keyword>
<dbReference type="EMBL" id="HACA01020015">
    <property type="protein sequence ID" value="CDW37376.1"/>
    <property type="molecule type" value="Transcribed_RNA"/>
</dbReference>
<accession>A0A0K2UI80</accession>
<dbReference type="GO" id="GO:0019901">
    <property type="term" value="F:protein kinase binding"/>
    <property type="evidence" value="ECO:0007669"/>
    <property type="project" value="InterPro"/>
</dbReference>
<dbReference type="PANTHER" id="PTHR24179">
    <property type="entry name" value="PROTEIN PHOSPHATASE 1 REGULATORY SUBUNIT 12"/>
    <property type="match status" value="1"/>
</dbReference>
<evidence type="ECO:0000259" key="4">
    <source>
        <dbReference type="Pfam" id="PF15898"/>
    </source>
</evidence>
<proteinExistence type="predicted"/>
<dbReference type="Pfam" id="PF15898">
    <property type="entry name" value="PRKG1_interact"/>
    <property type="match status" value="1"/>
</dbReference>
<evidence type="ECO:0000256" key="3">
    <source>
        <dbReference type="SAM" id="MobiDB-lite"/>
    </source>
</evidence>
<dbReference type="GO" id="GO:0004857">
    <property type="term" value="F:enzyme inhibitor activity"/>
    <property type="evidence" value="ECO:0007669"/>
    <property type="project" value="TreeGrafter"/>
</dbReference>
<keyword evidence="2" id="KW-0677">Repeat</keyword>
<dbReference type="InterPro" id="IPR031775">
    <property type="entry name" value="PRKG1_interact"/>
</dbReference>
<dbReference type="Gene3D" id="6.10.250.1820">
    <property type="match status" value="1"/>
</dbReference>
<feature type="domain" description="cGMP-dependent protein kinase interacting" evidence="4">
    <location>
        <begin position="12"/>
        <end position="104"/>
    </location>
</feature>
<reference evidence="5" key="1">
    <citation type="submission" date="2014-05" db="EMBL/GenBank/DDBJ databases">
        <authorList>
            <person name="Chronopoulou M."/>
        </authorList>
    </citation>
    <scope>NUCLEOTIDE SEQUENCE</scope>
    <source>
        <tissue evidence="5">Whole organism</tissue>
    </source>
</reference>
<protein>
    <recommendedName>
        <fullName evidence="4">cGMP-dependent protein kinase interacting domain-containing protein</fullName>
    </recommendedName>
</protein>
<feature type="region of interest" description="Disordered" evidence="3">
    <location>
        <begin position="24"/>
        <end position="63"/>
    </location>
</feature>
<dbReference type="InterPro" id="IPR051226">
    <property type="entry name" value="PP1_Regulatory_Subunit"/>
</dbReference>
<feature type="compositionally biased region" description="Basic and acidic residues" evidence="3">
    <location>
        <begin position="25"/>
        <end position="43"/>
    </location>
</feature>
<evidence type="ECO:0000313" key="5">
    <source>
        <dbReference type="EMBL" id="CDW37376.1"/>
    </source>
</evidence>
<evidence type="ECO:0000256" key="2">
    <source>
        <dbReference type="ARBA" id="ARBA00022737"/>
    </source>
</evidence>
<dbReference type="GO" id="GO:0019208">
    <property type="term" value="F:phosphatase regulator activity"/>
    <property type="evidence" value="ECO:0007669"/>
    <property type="project" value="TreeGrafter"/>
</dbReference>
<dbReference type="PANTHER" id="PTHR24179:SF21">
    <property type="entry name" value="MYOSIN BINDING SUBUNIT, ISOFORM O"/>
    <property type="match status" value="1"/>
</dbReference>
<organism evidence="5">
    <name type="scientific">Lepeophtheirus salmonis</name>
    <name type="common">Salmon louse</name>
    <name type="synonym">Caligus salmonis</name>
    <dbReference type="NCBI Taxonomy" id="72036"/>
    <lineage>
        <taxon>Eukaryota</taxon>
        <taxon>Metazoa</taxon>
        <taxon>Ecdysozoa</taxon>
        <taxon>Arthropoda</taxon>
        <taxon>Crustacea</taxon>
        <taxon>Multicrustacea</taxon>
        <taxon>Hexanauplia</taxon>
        <taxon>Copepoda</taxon>
        <taxon>Siphonostomatoida</taxon>
        <taxon>Caligidae</taxon>
        <taxon>Lepeophtheirus</taxon>
    </lineage>
</organism>
<dbReference type="AlphaFoldDB" id="A0A0K2UI80"/>